<gene>
    <name evidence="2" type="ORF">SAMN05444169_0807</name>
</gene>
<dbReference type="Pfam" id="PF07693">
    <property type="entry name" value="KAP_NTPase"/>
    <property type="match status" value="1"/>
</dbReference>
<proteinExistence type="predicted"/>
<dbReference type="SUPFAM" id="SSF52540">
    <property type="entry name" value="P-loop containing nucleoside triphosphate hydrolases"/>
    <property type="match status" value="1"/>
</dbReference>
<dbReference type="EMBL" id="LT670818">
    <property type="protein sequence ID" value="SHG15031.1"/>
    <property type="molecule type" value="Genomic_DNA"/>
</dbReference>
<accession>A0A1M5HGH7</accession>
<reference evidence="2 3" key="1">
    <citation type="submission" date="2016-11" db="EMBL/GenBank/DDBJ databases">
        <authorList>
            <person name="Jaros S."/>
            <person name="Januszkiewicz K."/>
            <person name="Wedrychowicz H."/>
        </authorList>
    </citation>
    <scope>NUCLEOTIDE SEQUENCE [LARGE SCALE GENOMIC DNA]</scope>
    <source>
        <strain evidence="2 3">GAS242</strain>
    </source>
</reference>
<evidence type="ECO:0000313" key="2">
    <source>
        <dbReference type="EMBL" id="SHG15031.1"/>
    </source>
</evidence>
<dbReference type="AlphaFoldDB" id="A0A1M5HGH7"/>
<dbReference type="OrthoDB" id="88903at2"/>
<sequence>MAPAAGNGHDASGAKDELAREPLARQIYECLKPAEANWSVRVGLFGSWGLGKTTVADWIRKWAAEEGHVAVNFKIAAENKDTLFHALSVAIYDALKDAGVEIENTLFSKTLREARNWAASKGKNLSGLVPNYYGAGGVISSASESLQFGEGDLAKIRSALVEQKRRIIIVIDDIDRLDASALPRVLLIVRDVLDLPGFSFLLPFDEAPVIAALQKHISTEGSGEGFLEKILDFQFRLPPLSEEQQLFYFRKCMAEAADFFPTDAIFRLVDILPGTPRRLKSLARHIGLLRESIARHGSNEVNWRLLLYSAILRQEDERFASRFLDHLLSGEDGFTFSFIGADDEKKKRAETLASIFEQAEVKSLAKKDRLSEICKFGSDQFSRMSHQWSYETVALLDRPPAMTQKELIQVLDQIKKKPTFDASELSDLLSSDSMSFVSGLDRLATTMGSLYRNTVVAKIEAFTEDDREVAEAKLLASIAAFERVVAIASQLPAPSRRALFCSLYDVVTSFKDSERDGEQNVHREVSIFDKLISAANQREIEQIDAHIQKPGKRDSQVLVDEITRRLAKRIANDLVDRFRRKSVFAFLRLKNQSLYTKILTQPDGPLWSGDTGELWSAVLAQASDDPVIQRNAAESLEVFSTLTSIDSSSLSDAICRVWEAATARPVGKMWQEELLQRRKQLTKIGLNAGRLVVPAWLNPL</sequence>
<feature type="domain" description="KAP NTPase" evidence="1">
    <location>
        <begin position="20"/>
        <end position="290"/>
    </location>
</feature>
<dbReference type="Proteomes" id="UP000190675">
    <property type="component" value="Chromosome I"/>
</dbReference>
<protein>
    <submittedName>
        <fullName evidence="2">KAP family P-loop domain-containing protein</fullName>
    </submittedName>
</protein>
<evidence type="ECO:0000313" key="3">
    <source>
        <dbReference type="Proteomes" id="UP000190675"/>
    </source>
</evidence>
<dbReference type="PANTHER" id="PTHR22674:SF6">
    <property type="entry name" value="NTPASE KAP FAMILY P-LOOP DOMAIN-CONTAINING PROTEIN 1"/>
    <property type="match status" value="1"/>
</dbReference>
<dbReference type="InterPro" id="IPR027417">
    <property type="entry name" value="P-loop_NTPase"/>
</dbReference>
<dbReference type="InterPro" id="IPR011646">
    <property type="entry name" value="KAP_P-loop"/>
</dbReference>
<evidence type="ECO:0000259" key="1">
    <source>
        <dbReference type="Pfam" id="PF07693"/>
    </source>
</evidence>
<dbReference type="InterPro" id="IPR052754">
    <property type="entry name" value="NTPase_KAP_P-loop"/>
</dbReference>
<dbReference type="RefSeq" id="WP_079564784.1">
    <property type="nucleotide sequence ID" value="NZ_LT670818.1"/>
</dbReference>
<organism evidence="2 3">
    <name type="scientific">Bradyrhizobium erythrophlei</name>
    <dbReference type="NCBI Taxonomy" id="1437360"/>
    <lineage>
        <taxon>Bacteria</taxon>
        <taxon>Pseudomonadati</taxon>
        <taxon>Pseudomonadota</taxon>
        <taxon>Alphaproteobacteria</taxon>
        <taxon>Hyphomicrobiales</taxon>
        <taxon>Nitrobacteraceae</taxon>
        <taxon>Bradyrhizobium</taxon>
    </lineage>
</organism>
<dbReference type="Gene3D" id="3.40.50.300">
    <property type="entry name" value="P-loop containing nucleotide triphosphate hydrolases"/>
    <property type="match status" value="1"/>
</dbReference>
<dbReference type="PANTHER" id="PTHR22674">
    <property type="entry name" value="NTPASE, KAP FAMILY P-LOOP DOMAIN-CONTAINING 1"/>
    <property type="match status" value="1"/>
</dbReference>
<name>A0A1M5HGH7_9BRAD</name>